<keyword evidence="1" id="KW-0812">Transmembrane</keyword>
<feature type="transmembrane region" description="Helical" evidence="1">
    <location>
        <begin position="35"/>
        <end position="57"/>
    </location>
</feature>
<keyword evidence="4" id="KW-1185">Reference proteome</keyword>
<reference evidence="3 4" key="1">
    <citation type="submission" date="2013-11" db="EMBL/GenBank/DDBJ databases">
        <title>Opisthorchis viverrini - life in the bile duct.</title>
        <authorList>
            <person name="Young N.D."/>
            <person name="Nagarajan N."/>
            <person name="Lin S.J."/>
            <person name="Korhonen P.K."/>
            <person name="Jex A.R."/>
            <person name="Hall R.S."/>
            <person name="Safavi-Hemami H."/>
            <person name="Kaewkong W."/>
            <person name="Bertrand D."/>
            <person name="Gao S."/>
            <person name="Seet Q."/>
            <person name="Wongkham S."/>
            <person name="Teh B.T."/>
            <person name="Wongkham C."/>
            <person name="Intapan P.M."/>
            <person name="Maleewong W."/>
            <person name="Yang X."/>
            <person name="Hu M."/>
            <person name="Wang Z."/>
            <person name="Hofmann A."/>
            <person name="Sternberg P.W."/>
            <person name="Tan P."/>
            <person name="Wang J."/>
            <person name="Gasser R.B."/>
        </authorList>
    </citation>
    <scope>NUCLEOTIDE SEQUENCE [LARGE SCALE GENOMIC DNA]</scope>
</reference>
<gene>
    <name evidence="3" type="ORF">T265_13214</name>
    <name evidence="2" type="ORF">T265_16015</name>
</gene>
<name>A0A074ZS58_OPIVI</name>
<dbReference type="CTD" id="20330180"/>
<evidence type="ECO:0000256" key="1">
    <source>
        <dbReference type="SAM" id="Phobius"/>
    </source>
</evidence>
<organism evidence="3 4">
    <name type="scientific">Opisthorchis viverrini</name>
    <name type="common">Southeast Asian liver fluke</name>
    <dbReference type="NCBI Taxonomy" id="6198"/>
    <lineage>
        <taxon>Eukaryota</taxon>
        <taxon>Metazoa</taxon>
        <taxon>Spiralia</taxon>
        <taxon>Lophotrochozoa</taxon>
        <taxon>Platyhelminthes</taxon>
        <taxon>Trematoda</taxon>
        <taxon>Digenea</taxon>
        <taxon>Opisthorchiida</taxon>
        <taxon>Opisthorchiata</taxon>
        <taxon>Opisthorchiidae</taxon>
        <taxon>Opisthorchis</taxon>
    </lineage>
</organism>
<dbReference type="RefSeq" id="XP_009166035.1">
    <property type="nucleotide sequence ID" value="XM_009167771.1"/>
</dbReference>
<protein>
    <submittedName>
        <fullName evidence="3">Uncharacterized protein</fullName>
    </submittedName>
</protein>
<evidence type="ECO:0000313" key="2">
    <source>
        <dbReference type="EMBL" id="KER18502.1"/>
    </source>
</evidence>
<evidence type="ECO:0000313" key="3">
    <source>
        <dbReference type="EMBL" id="KER30248.1"/>
    </source>
</evidence>
<dbReference type="Proteomes" id="UP000054324">
    <property type="component" value="Unassembled WGS sequence"/>
</dbReference>
<dbReference type="GeneID" id="20327381"/>
<feature type="non-terminal residue" evidence="3">
    <location>
        <position position="100"/>
    </location>
</feature>
<dbReference type="EMBL" id="KL596664">
    <property type="protein sequence ID" value="KER30248.1"/>
    <property type="molecule type" value="Genomic_DNA"/>
</dbReference>
<dbReference type="EMBL" id="KL600554">
    <property type="protein sequence ID" value="KER18502.1"/>
    <property type="molecule type" value="Genomic_DNA"/>
</dbReference>
<evidence type="ECO:0000313" key="4">
    <source>
        <dbReference type="Proteomes" id="UP000054324"/>
    </source>
</evidence>
<keyword evidence="1" id="KW-1133">Transmembrane helix</keyword>
<proteinExistence type="predicted"/>
<dbReference type="GeneID" id="20330180"/>
<dbReference type="CTD" id="20327381"/>
<dbReference type="RefSeq" id="XP_009177751.1">
    <property type="nucleotide sequence ID" value="XM_009179487.1"/>
</dbReference>
<keyword evidence="1" id="KW-0472">Membrane</keyword>
<sequence length="100" mass="11341">MTASLYNISANYEGLRPTATEDRIKLLWDYYPATIPLLSVLISLVTVPCILILYALLAFCTYDVHEDPPERVPFVMDIIRLVRLPLVPWSFVLLSVDCGI</sequence>
<accession>A0A074ZS58</accession>
<dbReference type="KEGG" id="ovi:T265_13214"/>
<dbReference type="AlphaFoldDB" id="A0A074ZS58"/>
<dbReference type="KEGG" id="ovi:T265_16015"/>